<organism evidence="3 4">
    <name type="scientific">Spodoptera frugiperda</name>
    <name type="common">Fall armyworm</name>
    <dbReference type="NCBI Taxonomy" id="7108"/>
    <lineage>
        <taxon>Eukaryota</taxon>
        <taxon>Metazoa</taxon>
        <taxon>Ecdysozoa</taxon>
        <taxon>Arthropoda</taxon>
        <taxon>Hexapoda</taxon>
        <taxon>Insecta</taxon>
        <taxon>Pterygota</taxon>
        <taxon>Neoptera</taxon>
        <taxon>Endopterygota</taxon>
        <taxon>Lepidoptera</taxon>
        <taxon>Glossata</taxon>
        <taxon>Ditrysia</taxon>
        <taxon>Noctuoidea</taxon>
        <taxon>Noctuidae</taxon>
        <taxon>Amphipyrinae</taxon>
        <taxon>Spodoptera</taxon>
    </lineage>
</organism>
<evidence type="ECO:0000313" key="3">
    <source>
        <dbReference type="Proteomes" id="UP000829999"/>
    </source>
</evidence>
<dbReference type="RefSeq" id="XP_035453179.2">
    <property type="nucleotide sequence ID" value="XM_035597286.2"/>
</dbReference>
<name>A0A9R0DHR1_SPOFR</name>
<keyword evidence="3" id="KW-1185">Reference proteome</keyword>
<feature type="coiled-coil region" evidence="1">
    <location>
        <begin position="136"/>
        <end position="163"/>
    </location>
</feature>
<dbReference type="Proteomes" id="UP000829999">
    <property type="component" value="Chromosome 22"/>
</dbReference>
<proteinExistence type="predicted"/>
<dbReference type="PANTHER" id="PTHR46601">
    <property type="entry name" value="ULP_PROTEASE DOMAIN-CONTAINING PROTEIN"/>
    <property type="match status" value="1"/>
</dbReference>
<dbReference type="PANTHER" id="PTHR46601:SF1">
    <property type="entry name" value="ADF-H DOMAIN-CONTAINING PROTEIN"/>
    <property type="match status" value="1"/>
</dbReference>
<gene>
    <name evidence="4" type="primary">LOC118278183</name>
</gene>
<evidence type="ECO:0000256" key="1">
    <source>
        <dbReference type="SAM" id="Coils"/>
    </source>
</evidence>
<feature type="region of interest" description="Disordered" evidence="2">
    <location>
        <begin position="1"/>
        <end position="24"/>
    </location>
</feature>
<dbReference type="AlphaFoldDB" id="A0A9R0DHR1"/>
<reference evidence="4" key="1">
    <citation type="submission" date="2025-08" db="UniProtKB">
        <authorList>
            <consortium name="RefSeq"/>
        </authorList>
    </citation>
    <scope>IDENTIFICATION</scope>
    <source>
        <tissue evidence="4">Whole larval tissue</tissue>
    </source>
</reference>
<evidence type="ECO:0000256" key="2">
    <source>
        <dbReference type="SAM" id="MobiDB-lite"/>
    </source>
</evidence>
<protein>
    <submittedName>
        <fullName evidence="4">Uncharacterized protein LOC118278183</fullName>
    </submittedName>
</protein>
<dbReference type="OrthoDB" id="6375801at2759"/>
<dbReference type="GeneID" id="118278183"/>
<sequence length="853" mass="99543">MAPRKKKLSREEILQRKREAERKRYECMKNDPQKREALKEKERLKYLKKKEKGTRKLVDNMTPREHREAKKKWREHCSNYRNKKKQLKNIATAFMRENTPETGVSDSLRMPTPGRDVADKIQKRKNRNKALRYRINKKKDDEINKLKKKLFKYKKRLTRLTERTKPKPKDTPNTKLQKMIDNPETRREVVKKALFGEVLKEQLRENLSNLNTVREKRMLAKVVSGSMVDKYKLWRMDNNAVITLRRIKKSKVTGRLAGKTKVSDEVLKAVANFFEDDSNSRLGAGKKEFITRKGTRKQKRYMLDSLVGLYSKYQKQKSQFKLSYQTFCRLRPFWIVKPKVDQRDTCLCITHANIDLKLTALHNGKILNYNSYQKLLQELCCDRYNEQCISRECQKCLNKTPSYKEFNDKKSIIYKKWIAEKAEFIDPKSKNTRRVTKHIKKSLDVNPRYLITELHEDLEKLFRHERNILHQFDSIKQLKNSLTEEDVLIHVDFSENYVTKYAQEIQAFHFGGSRTQISLHTVVVYLKDKIKSYCTISTNVSHSPAAIWAHLMPIFDDLPPEIKTLHFLSDGPVTQYRNKTMFYIMANKIPERFPLVQKFTWNYTESGHGKGAPDGVGAACKRTADAVVAAGGDVENLEKFVDAIKPRCPAINLSIIQDDTIQEMSAKIEQEGSKIKNFVGTLKVHQVTGKFYNSSGIKLNSIEIVMRHLSCFCENDSCLHFKIGKILYEDMQKLRVEDVFTDSETENDAGPSCITTGNAFNTGDYILVKLPAKNMEYRYVSVIDIIDEEEDELRVTFLKLCDKKGQTFRIDQMDVADVAMNQVIEKLPNPNLLMKGNRIFYKFDSCVNVFEQK</sequence>
<feature type="compositionally biased region" description="Basic and acidic residues" evidence="2">
    <location>
        <begin position="9"/>
        <end position="24"/>
    </location>
</feature>
<evidence type="ECO:0000313" key="4">
    <source>
        <dbReference type="RefSeq" id="XP_035453179.2"/>
    </source>
</evidence>
<accession>A0A9R0DHR1</accession>
<keyword evidence="1" id="KW-0175">Coiled coil</keyword>